<evidence type="ECO:0000313" key="2">
    <source>
        <dbReference type="Proteomes" id="UP001221898"/>
    </source>
</evidence>
<keyword evidence="2" id="KW-1185">Reference proteome</keyword>
<evidence type="ECO:0000313" key="1">
    <source>
        <dbReference type="EMBL" id="KAJ8401223.1"/>
    </source>
</evidence>
<accession>A0AAD7SF44</accession>
<gene>
    <name evidence="1" type="ORF">AAFF_G00388050</name>
</gene>
<organism evidence="1 2">
    <name type="scientific">Aldrovandia affinis</name>
    <dbReference type="NCBI Taxonomy" id="143900"/>
    <lineage>
        <taxon>Eukaryota</taxon>
        <taxon>Metazoa</taxon>
        <taxon>Chordata</taxon>
        <taxon>Craniata</taxon>
        <taxon>Vertebrata</taxon>
        <taxon>Euteleostomi</taxon>
        <taxon>Actinopterygii</taxon>
        <taxon>Neopterygii</taxon>
        <taxon>Teleostei</taxon>
        <taxon>Notacanthiformes</taxon>
        <taxon>Halosauridae</taxon>
        <taxon>Aldrovandia</taxon>
    </lineage>
</organism>
<comment type="caution">
    <text evidence="1">The sequence shown here is derived from an EMBL/GenBank/DDBJ whole genome shotgun (WGS) entry which is preliminary data.</text>
</comment>
<dbReference type="AlphaFoldDB" id="A0AAD7SF44"/>
<sequence length="131" mass="13885">MCASGGAICTFRRSRPTARRAGCVGKALATRRAGPERRKGRGTRCGCSWVVTHSSREAHCISGSSVNTARESAFLREAAVYSPSAARETCARPPLRLSTLFVFPSVERGGAAAERVLGGPFSETVSVSLIR</sequence>
<reference evidence="1" key="1">
    <citation type="journal article" date="2023" name="Science">
        <title>Genome structures resolve the early diversification of teleost fishes.</title>
        <authorList>
            <person name="Parey E."/>
            <person name="Louis A."/>
            <person name="Montfort J."/>
            <person name="Bouchez O."/>
            <person name="Roques C."/>
            <person name="Iampietro C."/>
            <person name="Lluch J."/>
            <person name="Castinel A."/>
            <person name="Donnadieu C."/>
            <person name="Desvignes T."/>
            <person name="Floi Bucao C."/>
            <person name="Jouanno E."/>
            <person name="Wen M."/>
            <person name="Mejri S."/>
            <person name="Dirks R."/>
            <person name="Jansen H."/>
            <person name="Henkel C."/>
            <person name="Chen W.J."/>
            <person name="Zahm M."/>
            <person name="Cabau C."/>
            <person name="Klopp C."/>
            <person name="Thompson A.W."/>
            <person name="Robinson-Rechavi M."/>
            <person name="Braasch I."/>
            <person name="Lecointre G."/>
            <person name="Bobe J."/>
            <person name="Postlethwait J.H."/>
            <person name="Berthelot C."/>
            <person name="Roest Crollius H."/>
            <person name="Guiguen Y."/>
        </authorList>
    </citation>
    <scope>NUCLEOTIDE SEQUENCE</scope>
    <source>
        <strain evidence="1">NC1722</strain>
    </source>
</reference>
<dbReference type="EMBL" id="JAINUG010000072">
    <property type="protein sequence ID" value="KAJ8401223.1"/>
    <property type="molecule type" value="Genomic_DNA"/>
</dbReference>
<protein>
    <submittedName>
        <fullName evidence="1">Uncharacterized protein</fullName>
    </submittedName>
</protein>
<dbReference type="Proteomes" id="UP001221898">
    <property type="component" value="Unassembled WGS sequence"/>
</dbReference>
<proteinExistence type="predicted"/>
<name>A0AAD7SF44_9TELE</name>